<dbReference type="Pfam" id="PF04075">
    <property type="entry name" value="F420H2_quin_red"/>
    <property type="match status" value="1"/>
</dbReference>
<dbReference type="Gene3D" id="2.30.110.10">
    <property type="entry name" value="Electron Transport, Fmn-binding Protein, Chain A"/>
    <property type="match status" value="1"/>
</dbReference>
<dbReference type="Proteomes" id="UP000199623">
    <property type="component" value="Unassembled WGS sequence"/>
</dbReference>
<keyword evidence="5" id="KW-1185">Reference proteome</keyword>
<reference evidence="5" key="1">
    <citation type="submission" date="2016-10" db="EMBL/GenBank/DDBJ databases">
        <authorList>
            <person name="Varghese N."/>
            <person name="Submissions S."/>
        </authorList>
    </citation>
    <scope>NUCLEOTIDE SEQUENCE [LARGE SCALE GENOMIC DNA]</scope>
    <source>
        <strain evidence="5">CGMCC 4.3506</strain>
    </source>
</reference>
<evidence type="ECO:0000313" key="5">
    <source>
        <dbReference type="Proteomes" id="UP000199623"/>
    </source>
</evidence>
<dbReference type="EMBL" id="FNCC01000018">
    <property type="protein sequence ID" value="SDH24805.1"/>
    <property type="molecule type" value="Genomic_DNA"/>
</dbReference>
<evidence type="ECO:0000256" key="2">
    <source>
        <dbReference type="ARBA" id="ARBA00049106"/>
    </source>
</evidence>
<dbReference type="InterPro" id="IPR012349">
    <property type="entry name" value="Split_barrel_FMN-bd"/>
</dbReference>
<dbReference type="PANTHER" id="PTHR39428">
    <property type="entry name" value="F420H(2)-DEPENDENT QUINONE REDUCTASE RV1261C"/>
    <property type="match status" value="1"/>
</dbReference>
<dbReference type="STRING" id="200378.SAMN05216553_118132"/>
<dbReference type="GO" id="GO:0016491">
    <property type="term" value="F:oxidoreductase activity"/>
    <property type="evidence" value="ECO:0007669"/>
    <property type="project" value="InterPro"/>
</dbReference>
<dbReference type="Gene3D" id="1.20.120.520">
    <property type="entry name" value="nmb1532 protein domain like"/>
    <property type="match status" value="1"/>
</dbReference>
<proteinExistence type="inferred from homology"/>
<dbReference type="GO" id="GO:0005886">
    <property type="term" value="C:plasma membrane"/>
    <property type="evidence" value="ECO:0007669"/>
    <property type="project" value="TreeGrafter"/>
</dbReference>
<dbReference type="OrthoDB" id="8225825at2"/>
<evidence type="ECO:0000259" key="3">
    <source>
        <dbReference type="Pfam" id="PF01814"/>
    </source>
</evidence>
<dbReference type="RefSeq" id="WP_090057961.1">
    <property type="nucleotide sequence ID" value="NZ_FNCC01000018.1"/>
</dbReference>
<dbReference type="Pfam" id="PF01814">
    <property type="entry name" value="Hemerythrin"/>
    <property type="match status" value="1"/>
</dbReference>
<dbReference type="InterPro" id="IPR004378">
    <property type="entry name" value="F420H2_quin_Rdtase"/>
</dbReference>
<dbReference type="CDD" id="cd12108">
    <property type="entry name" value="Hr-like"/>
    <property type="match status" value="1"/>
</dbReference>
<protein>
    <submittedName>
        <fullName evidence="4">Deazaflavin-dependent oxidoreductase, nitroreductase family</fullName>
    </submittedName>
</protein>
<organism evidence="4 5">
    <name type="scientific">Lentzea fradiae</name>
    <dbReference type="NCBI Taxonomy" id="200378"/>
    <lineage>
        <taxon>Bacteria</taxon>
        <taxon>Bacillati</taxon>
        <taxon>Actinomycetota</taxon>
        <taxon>Actinomycetes</taxon>
        <taxon>Pseudonocardiales</taxon>
        <taxon>Pseudonocardiaceae</taxon>
        <taxon>Lentzea</taxon>
    </lineage>
</organism>
<name>A0A1G8AV11_9PSEU</name>
<comment type="catalytic activity">
    <reaction evidence="2">
        <text>oxidized coenzyme F420-(gamma-L-Glu)(n) + a quinol + H(+) = reduced coenzyme F420-(gamma-L-Glu)(n) + a quinone</text>
        <dbReference type="Rhea" id="RHEA:39663"/>
        <dbReference type="Rhea" id="RHEA-COMP:12939"/>
        <dbReference type="Rhea" id="RHEA-COMP:14378"/>
        <dbReference type="ChEBI" id="CHEBI:15378"/>
        <dbReference type="ChEBI" id="CHEBI:24646"/>
        <dbReference type="ChEBI" id="CHEBI:132124"/>
        <dbReference type="ChEBI" id="CHEBI:133980"/>
        <dbReference type="ChEBI" id="CHEBI:139511"/>
    </reaction>
</comment>
<dbReference type="PANTHER" id="PTHR39428:SF1">
    <property type="entry name" value="F420H(2)-DEPENDENT QUINONE REDUCTASE RV1261C"/>
    <property type="match status" value="1"/>
</dbReference>
<dbReference type="AlphaFoldDB" id="A0A1G8AV11"/>
<accession>A0A1G8AV11</accession>
<dbReference type="NCBIfam" id="TIGR00026">
    <property type="entry name" value="hi_GC_TIGR00026"/>
    <property type="match status" value="1"/>
</dbReference>
<dbReference type="GO" id="GO:0070967">
    <property type="term" value="F:coenzyme F420 binding"/>
    <property type="evidence" value="ECO:0007669"/>
    <property type="project" value="TreeGrafter"/>
</dbReference>
<gene>
    <name evidence="4" type="ORF">SAMN05216553_118132</name>
</gene>
<feature type="domain" description="Hemerythrin-like" evidence="3">
    <location>
        <begin position="149"/>
        <end position="289"/>
    </location>
</feature>
<dbReference type="InterPro" id="IPR012312">
    <property type="entry name" value="Hemerythrin-like"/>
</dbReference>
<evidence type="ECO:0000313" key="4">
    <source>
        <dbReference type="EMBL" id="SDH24805.1"/>
    </source>
</evidence>
<comment type="similarity">
    <text evidence="1">Belongs to the F420H(2)-dependent quinone reductase family.</text>
</comment>
<sequence>MPAPSFGDFQKWVIDEFRANAGVVGDPFEGSSLLLLTTTGARTRRRHTTPLGYLDIDGVRVVVASAGGADHHPAWLHNLRAHPIVTVEVGTEKYPAVASVMEDRALWDEVVRQAPGYGEYQRKTSRVIPLVELRPLPTAGAERVSGLGDFVKEAHEWLDTELEAVLAQVDELIATADTTTPMTLPPRTLHDQMRERCLAFCGALEQHHNGEDRGAFPMLAAEFPALAPTLEKLQAEHVVVAETNASIRELVEGYVPGVADPRGLRAELQGLVSRLREHFAYEEATILDALNAINR</sequence>
<evidence type="ECO:0000256" key="1">
    <source>
        <dbReference type="ARBA" id="ARBA00008710"/>
    </source>
</evidence>